<evidence type="ECO:0000256" key="4">
    <source>
        <dbReference type="ARBA" id="ARBA00023172"/>
    </source>
</evidence>
<comment type="function">
    <text evidence="1">Involved in DNA recombination.</text>
</comment>
<dbReference type="GO" id="GO:0006310">
    <property type="term" value="P:DNA recombination"/>
    <property type="evidence" value="ECO:0007669"/>
    <property type="project" value="UniProtKB-KW"/>
</dbReference>
<accession>A0A6L9S4S7</accession>
<keyword evidence="8" id="KW-1185">Reference proteome</keyword>
<evidence type="ECO:0000256" key="5">
    <source>
        <dbReference type="SAM" id="Coils"/>
    </source>
</evidence>
<name>A0A6L9S4S7_9ACTN</name>
<dbReference type="Proteomes" id="UP000475214">
    <property type="component" value="Unassembled WGS sequence"/>
</dbReference>
<feature type="region of interest" description="Disordered" evidence="6">
    <location>
        <begin position="1"/>
        <end position="26"/>
    </location>
</feature>
<feature type="compositionally biased region" description="Basic and acidic residues" evidence="6">
    <location>
        <begin position="9"/>
        <end position="26"/>
    </location>
</feature>
<gene>
    <name evidence="7" type="primary">rmuC</name>
    <name evidence="7" type="ORF">G1H10_09920</name>
</gene>
<dbReference type="Pfam" id="PF02646">
    <property type="entry name" value="RmuC"/>
    <property type="match status" value="1"/>
</dbReference>
<organism evidence="7 8">
    <name type="scientific">Phytoactinopolyspora halotolerans</name>
    <dbReference type="NCBI Taxonomy" id="1981512"/>
    <lineage>
        <taxon>Bacteria</taxon>
        <taxon>Bacillati</taxon>
        <taxon>Actinomycetota</taxon>
        <taxon>Actinomycetes</taxon>
        <taxon>Jiangellales</taxon>
        <taxon>Jiangellaceae</taxon>
        <taxon>Phytoactinopolyspora</taxon>
    </lineage>
</organism>
<proteinExistence type="inferred from homology"/>
<evidence type="ECO:0000256" key="6">
    <source>
        <dbReference type="SAM" id="MobiDB-lite"/>
    </source>
</evidence>
<dbReference type="InterPro" id="IPR003798">
    <property type="entry name" value="DNA_recombination_RmuC"/>
</dbReference>
<evidence type="ECO:0000256" key="3">
    <source>
        <dbReference type="ARBA" id="ARBA00023054"/>
    </source>
</evidence>
<evidence type="ECO:0000313" key="7">
    <source>
        <dbReference type="EMBL" id="NEE00485.1"/>
    </source>
</evidence>
<dbReference type="PANTHER" id="PTHR30563:SF0">
    <property type="entry name" value="DNA RECOMBINATION PROTEIN RMUC"/>
    <property type="match status" value="1"/>
</dbReference>
<evidence type="ECO:0000256" key="1">
    <source>
        <dbReference type="ARBA" id="ARBA00003416"/>
    </source>
</evidence>
<evidence type="ECO:0000313" key="8">
    <source>
        <dbReference type="Proteomes" id="UP000475214"/>
    </source>
</evidence>
<evidence type="ECO:0000256" key="2">
    <source>
        <dbReference type="ARBA" id="ARBA00009840"/>
    </source>
</evidence>
<dbReference type="AlphaFoldDB" id="A0A6L9S4S7"/>
<feature type="coiled-coil region" evidence="5">
    <location>
        <begin position="120"/>
        <end position="165"/>
    </location>
</feature>
<keyword evidence="4" id="KW-0233">DNA recombination</keyword>
<keyword evidence="3 5" id="KW-0175">Coiled coil</keyword>
<sequence length="463" mass="51897">MATLTAARDSARAERDAVRGERDELAQRHEQCTFELRDAGAEMARLETQLAHARSDAEEKLNLLRQEQQQLGQQFERLSAAALRQNRDEFLQLAAERFKGSEDRAKSELDQRRTAVEALVKPLNEQLEKVTAHAQRLEKERAEAYAALRTQVESMGQDAEKLRQETQQLVTALRAPQVRGRWGEIQLRRVVEVAGMLEHVDFTEQAMAETADGRLRPDLVVSLAGGKHVVVDAKVSFNGFLEAQEARDDATRNARLAAHARHVKSHIDALAAKQYWEQFTPAPEFVVMFVPSEVFLHAAVEQTPTLYEYAFERNVVLATPATLVALLRTVAYTWRQESLAQNAQHVLDLGRELHARLSTMGSHMGKLGRQLDNAVSAYNSTVSSLESRVLVTARKMAELKVVDDELENAGQVERTARQLQAPELIASSDQSLMALERIDHRYGLDIDDSHNEQHAHPKDGTAG</sequence>
<comment type="caution">
    <text evidence="7">The sequence shown here is derived from an EMBL/GenBank/DDBJ whole genome shotgun (WGS) entry which is preliminary data.</text>
</comment>
<comment type="similarity">
    <text evidence="2">Belongs to the RmuC family.</text>
</comment>
<reference evidence="7 8" key="1">
    <citation type="submission" date="2020-02" db="EMBL/GenBank/DDBJ databases">
        <authorList>
            <person name="Li X.-J."/>
            <person name="Han X.-M."/>
        </authorList>
    </citation>
    <scope>NUCLEOTIDE SEQUENCE [LARGE SCALE GENOMIC DNA]</scope>
    <source>
        <strain evidence="7 8">CCTCC AB 2017055</strain>
    </source>
</reference>
<dbReference type="EMBL" id="JAAGOA010000006">
    <property type="protein sequence ID" value="NEE00485.1"/>
    <property type="molecule type" value="Genomic_DNA"/>
</dbReference>
<dbReference type="PANTHER" id="PTHR30563">
    <property type="entry name" value="DNA RECOMBINATION PROTEIN RMUC"/>
    <property type="match status" value="1"/>
</dbReference>
<protein>
    <submittedName>
        <fullName evidence="7">DNA recombination protein RmuC</fullName>
    </submittedName>
</protein>